<dbReference type="InterPro" id="IPR045761">
    <property type="entry name" value="ODP_dom"/>
</dbReference>
<dbReference type="InterPro" id="IPR016440">
    <property type="entry name" value="Rubredoxin-O_OxRdtase"/>
</dbReference>
<gene>
    <name evidence="3" type="ORF">PRVXH_000765</name>
</gene>
<dbReference type="InterPro" id="IPR008254">
    <property type="entry name" value="Flavodoxin/NO_synth"/>
</dbReference>
<dbReference type="InterPro" id="IPR029039">
    <property type="entry name" value="Flavoprotein-like_sf"/>
</dbReference>
<dbReference type="GO" id="GO:0009055">
    <property type="term" value="F:electron transfer activity"/>
    <property type="evidence" value="ECO:0007669"/>
    <property type="project" value="InterPro"/>
</dbReference>
<feature type="domain" description="Flavodoxin-like" evidence="2">
    <location>
        <begin position="253"/>
        <end position="399"/>
    </location>
</feature>
<dbReference type="InterPro" id="IPR001226">
    <property type="entry name" value="Flavodoxin_CS"/>
</dbReference>
<dbReference type="Pfam" id="PF00258">
    <property type="entry name" value="Flavodoxin_1"/>
    <property type="match status" value="1"/>
</dbReference>
<dbReference type="AlphaFoldDB" id="A0AAU8HVP3"/>
<dbReference type="RefSeq" id="WP_353893992.1">
    <property type="nucleotide sequence ID" value="NZ_CP159485.1"/>
</dbReference>
<evidence type="ECO:0000259" key="2">
    <source>
        <dbReference type="PROSITE" id="PS50902"/>
    </source>
</evidence>
<dbReference type="PANTHER" id="PTHR43717">
    <property type="entry name" value="ANAEROBIC NITRIC OXIDE REDUCTASE FLAVORUBREDOXIN"/>
    <property type="match status" value="1"/>
</dbReference>
<dbReference type="Gene3D" id="3.60.15.10">
    <property type="entry name" value="Ribonuclease Z/Hydroxyacylglutathione hydrolase-like"/>
    <property type="match status" value="1"/>
</dbReference>
<comment type="similarity">
    <text evidence="1">In the N-terminal section; belongs to the zinc metallo-hydrolase group 3 family.</text>
</comment>
<dbReference type="SMART" id="SM00849">
    <property type="entry name" value="Lactamase_B"/>
    <property type="match status" value="1"/>
</dbReference>
<sequence>MYNSVNITKDICWVGVNDRQSRVFENLWPLDHGVAHNSYLIVDDKVALVDTAAEGQAGDFFRKVESIIGTEKEVDYLIVNHMEPDHSGLMKALLDRNPDMKIVGNKKTFGLIESFYGITSNLVEVKEGDEIQLGKHTLKFFMTPMVHWPETMVTYETHTKALFSGDAFGSFGSLDGGIFDDEVNLSFFEEEMRRYYSNIVGKYGAPVQRAINKLSSLDINYICSTHGPIWRTEPSRVISLYDKWSKQEGEEGAVIVYGTMYGNTAKMAELIAQSLSEQGIKNIKLYDSSKTHISYILRDIWKYNGLIIGSCAYNTNLFPPIEALTEKLKHVGLKNKSLGIFGTYSWSGGGVNNLQKFADEVKISPVAEPVEAKCATCDSDINGLKNLAQKMAESLKSDK</sequence>
<dbReference type="Pfam" id="PF19583">
    <property type="entry name" value="ODP"/>
    <property type="match status" value="1"/>
</dbReference>
<dbReference type="SUPFAM" id="SSF56281">
    <property type="entry name" value="Metallo-hydrolase/oxidoreductase"/>
    <property type="match status" value="1"/>
</dbReference>
<dbReference type="Gene3D" id="3.40.50.360">
    <property type="match status" value="1"/>
</dbReference>
<dbReference type="GO" id="GO:0010181">
    <property type="term" value="F:FMN binding"/>
    <property type="evidence" value="ECO:0007669"/>
    <property type="project" value="InterPro"/>
</dbReference>
<evidence type="ECO:0000313" key="3">
    <source>
        <dbReference type="EMBL" id="XCI29444.1"/>
    </source>
</evidence>
<proteinExistence type="inferred from homology"/>
<evidence type="ECO:0000256" key="1">
    <source>
        <dbReference type="ARBA" id="ARBA00007121"/>
    </source>
</evidence>
<reference evidence="3" key="1">
    <citation type="journal article" date="2018" name="Antonie Van Leeuwenhoek">
        <title>Proteinivorax hydrogeniformans sp. nov., an anaerobic, haloalkaliphilic bacterium fermenting proteinaceous compounds with high hydrogen production.</title>
        <authorList>
            <person name="Boltyanskaya Y."/>
            <person name="Detkova E."/>
            <person name="Pimenov N."/>
            <person name="Kevbrin V."/>
        </authorList>
    </citation>
    <scope>NUCLEOTIDE SEQUENCE</scope>
    <source>
        <strain evidence="3">Z-710</strain>
    </source>
</reference>
<name>A0AAU8HVP3_9FIRM</name>
<dbReference type="PANTHER" id="PTHR43717:SF1">
    <property type="entry name" value="ANAEROBIC NITRIC OXIDE REDUCTASE FLAVORUBREDOXIN"/>
    <property type="match status" value="1"/>
</dbReference>
<dbReference type="PIRSF" id="PIRSF005243">
    <property type="entry name" value="ROO"/>
    <property type="match status" value="1"/>
</dbReference>
<protein>
    <submittedName>
        <fullName evidence="3">FprA family A-type flavoprotein</fullName>
    </submittedName>
</protein>
<dbReference type="SUPFAM" id="SSF52218">
    <property type="entry name" value="Flavoproteins"/>
    <property type="match status" value="1"/>
</dbReference>
<accession>A0AAU8HVP3</accession>
<dbReference type="InterPro" id="IPR001279">
    <property type="entry name" value="Metallo-B-lactamas"/>
</dbReference>
<dbReference type="InterPro" id="IPR036866">
    <property type="entry name" value="RibonucZ/Hydroxyglut_hydro"/>
</dbReference>
<dbReference type="PROSITE" id="PS50902">
    <property type="entry name" value="FLAVODOXIN_LIKE"/>
    <property type="match status" value="1"/>
</dbReference>
<dbReference type="GO" id="GO:0016651">
    <property type="term" value="F:oxidoreductase activity, acting on NAD(P)H"/>
    <property type="evidence" value="ECO:0007669"/>
    <property type="project" value="UniProtKB-ARBA"/>
</dbReference>
<dbReference type="CDD" id="cd07709">
    <property type="entry name" value="flavodiiron_proteins_MBL-fold"/>
    <property type="match status" value="1"/>
</dbReference>
<dbReference type="PROSITE" id="PS00201">
    <property type="entry name" value="FLAVODOXIN"/>
    <property type="match status" value="1"/>
</dbReference>
<organism evidence="3">
    <name type="scientific">Proteinivorax hydrogeniformans</name>
    <dbReference type="NCBI Taxonomy" id="1826727"/>
    <lineage>
        <taxon>Bacteria</taxon>
        <taxon>Bacillati</taxon>
        <taxon>Bacillota</taxon>
        <taxon>Clostridia</taxon>
        <taxon>Eubacteriales</taxon>
        <taxon>Proteinivoracaceae</taxon>
        <taxon>Proteinivorax</taxon>
    </lineage>
</organism>
<dbReference type="GO" id="GO:0046872">
    <property type="term" value="F:metal ion binding"/>
    <property type="evidence" value="ECO:0007669"/>
    <property type="project" value="InterPro"/>
</dbReference>
<dbReference type="EMBL" id="CP159485">
    <property type="protein sequence ID" value="XCI29444.1"/>
    <property type="molecule type" value="Genomic_DNA"/>
</dbReference>
<reference evidence="3" key="2">
    <citation type="submission" date="2024-06" db="EMBL/GenBank/DDBJ databases">
        <authorList>
            <person name="Petrova K.O."/>
            <person name="Toshchakov S.V."/>
            <person name="Boltjanskaja Y.V."/>
            <person name="Kevbrin V.V."/>
        </authorList>
    </citation>
    <scope>NUCLEOTIDE SEQUENCE</scope>
    <source>
        <strain evidence="3">Z-710</strain>
    </source>
</reference>